<sequence length="225" mass="25929">MNSRLRAMSDALLKDALQQYEETGQPQRLFLCVEYQADSWLAPTGRDQGRGPCPGTNRRAVVTNRPGCRVLPQAIYDEYTMRRERNRNKELKTELLADRLSDHRFMANYFRLYLHTAALNLLVRLRQAVVQTLPTSAELNLPADFPTEAIDEPNRKRFFNKRRERDPLGGGFASTWRTRLIKVSAEVITRARRVIVRLSSSWPHIDHFMEVSRAVNMPPPQPSPG</sequence>
<reference evidence="2" key="1">
    <citation type="submission" date="2024-05" db="EMBL/GenBank/DDBJ databases">
        <title>Planctomycetes of the genus Singulisphaera possess chitinolytic capabilities.</title>
        <authorList>
            <person name="Ivanova A."/>
        </authorList>
    </citation>
    <scope>NUCLEOTIDE SEQUENCE</scope>
    <source>
        <strain evidence="2">Ch08T</strain>
    </source>
</reference>
<proteinExistence type="predicted"/>
<accession>A0AAU7CL18</accession>
<evidence type="ECO:0000313" key="2">
    <source>
        <dbReference type="EMBL" id="XBH05916.1"/>
    </source>
</evidence>
<dbReference type="InterPro" id="IPR025668">
    <property type="entry name" value="Tnp_DDE_dom"/>
</dbReference>
<dbReference type="AlphaFoldDB" id="A0AAU7CL18"/>
<name>A0AAU7CL18_9BACT</name>
<dbReference type="Pfam" id="PF13701">
    <property type="entry name" value="DDE_Tnp_1_4"/>
    <property type="match status" value="1"/>
</dbReference>
<dbReference type="EMBL" id="CP155447">
    <property type="protein sequence ID" value="XBH05916.1"/>
    <property type="molecule type" value="Genomic_DNA"/>
</dbReference>
<organism evidence="2">
    <name type="scientific">Singulisphaera sp. Ch08</name>
    <dbReference type="NCBI Taxonomy" id="3120278"/>
    <lineage>
        <taxon>Bacteria</taxon>
        <taxon>Pseudomonadati</taxon>
        <taxon>Planctomycetota</taxon>
        <taxon>Planctomycetia</taxon>
        <taxon>Isosphaerales</taxon>
        <taxon>Isosphaeraceae</taxon>
        <taxon>Singulisphaera</taxon>
    </lineage>
</organism>
<gene>
    <name evidence="2" type="ORF">V5E97_07755</name>
</gene>
<dbReference type="RefSeq" id="WP_406698766.1">
    <property type="nucleotide sequence ID" value="NZ_CP155447.1"/>
</dbReference>
<feature type="domain" description="Transposase DDE" evidence="1">
    <location>
        <begin position="2"/>
        <end position="131"/>
    </location>
</feature>
<protein>
    <submittedName>
        <fullName evidence="2">Transposase</fullName>
    </submittedName>
</protein>
<evidence type="ECO:0000259" key="1">
    <source>
        <dbReference type="Pfam" id="PF13701"/>
    </source>
</evidence>